<dbReference type="Proteomes" id="UP000494106">
    <property type="component" value="Unassembled WGS sequence"/>
</dbReference>
<evidence type="ECO:0000313" key="1">
    <source>
        <dbReference type="EMBL" id="CAB3249671.1"/>
    </source>
</evidence>
<keyword evidence="2" id="KW-1185">Reference proteome</keyword>
<sequence>MATLDHYWSTDQLPRHNKCPEGVENWCEWRKAEATNTLAAFKYPPRLIDEHVEKHIRLVYEELSKDDLLMRESTRSASPDKTGAIHFEVKRPEQPADSNIRAKTSFLKSLKGNSMDQESLISLLLRWKLQPASTRRTTHARSRRLGEMLVPGIT</sequence>
<name>A0A8S1AWI4_ARCPL</name>
<organism evidence="1 2">
    <name type="scientific">Arctia plantaginis</name>
    <name type="common">Wood tiger moth</name>
    <name type="synonym">Phalaena plantaginis</name>
    <dbReference type="NCBI Taxonomy" id="874455"/>
    <lineage>
        <taxon>Eukaryota</taxon>
        <taxon>Metazoa</taxon>
        <taxon>Ecdysozoa</taxon>
        <taxon>Arthropoda</taxon>
        <taxon>Hexapoda</taxon>
        <taxon>Insecta</taxon>
        <taxon>Pterygota</taxon>
        <taxon>Neoptera</taxon>
        <taxon>Endopterygota</taxon>
        <taxon>Lepidoptera</taxon>
        <taxon>Glossata</taxon>
        <taxon>Ditrysia</taxon>
        <taxon>Noctuoidea</taxon>
        <taxon>Erebidae</taxon>
        <taxon>Arctiinae</taxon>
        <taxon>Arctia</taxon>
    </lineage>
</organism>
<comment type="caution">
    <text evidence="1">The sequence shown here is derived from an EMBL/GenBank/DDBJ whole genome shotgun (WGS) entry which is preliminary data.</text>
</comment>
<proteinExistence type="predicted"/>
<dbReference type="AlphaFoldDB" id="A0A8S1AWI4"/>
<reference evidence="1 2" key="1">
    <citation type="submission" date="2020-04" db="EMBL/GenBank/DDBJ databases">
        <authorList>
            <person name="Wallbank WR R."/>
            <person name="Pardo Diaz C."/>
            <person name="Kozak K."/>
            <person name="Martin S."/>
            <person name="Jiggins C."/>
            <person name="Moest M."/>
            <person name="Warren A I."/>
            <person name="Byers J.R.P. K."/>
            <person name="Montejo-Kovacevich G."/>
            <person name="Yen C E."/>
        </authorList>
    </citation>
    <scope>NUCLEOTIDE SEQUENCE [LARGE SCALE GENOMIC DNA]</scope>
</reference>
<dbReference type="OrthoDB" id="421276at2759"/>
<accession>A0A8S1AWI4</accession>
<gene>
    <name evidence="1" type="ORF">APLA_LOCUS12175</name>
</gene>
<protein>
    <submittedName>
        <fullName evidence="1">Uncharacterized protein</fullName>
    </submittedName>
</protein>
<dbReference type="EMBL" id="CADEBC010000540">
    <property type="protein sequence ID" value="CAB3249671.1"/>
    <property type="molecule type" value="Genomic_DNA"/>
</dbReference>
<evidence type="ECO:0000313" key="2">
    <source>
        <dbReference type="Proteomes" id="UP000494106"/>
    </source>
</evidence>